<evidence type="ECO:0000313" key="3">
    <source>
        <dbReference type="Proteomes" id="UP000249304"/>
    </source>
</evidence>
<proteinExistence type="predicted"/>
<dbReference type="PANTHER" id="PTHR43194:SF2">
    <property type="entry name" value="PEROXISOMAL MEMBRANE PROTEIN LPX1"/>
    <property type="match status" value="1"/>
</dbReference>
<dbReference type="InterPro" id="IPR000073">
    <property type="entry name" value="AB_hydrolase_1"/>
</dbReference>
<dbReference type="Gene3D" id="3.40.50.1820">
    <property type="entry name" value="alpha/beta hydrolase"/>
    <property type="match status" value="1"/>
</dbReference>
<protein>
    <submittedName>
        <fullName evidence="2">Alpha/beta hydrolase</fullName>
    </submittedName>
</protein>
<reference evidence="2 3" key="1">
    <citation type="submission" date="2018-01" db="EMBL/GenBank/DDBJ databases">
        <title>Draft genome sequence of Nonomuraea sp. KC333.</title>
        <authorList>
            <person name="Sahin N."/>
            <person name="Saygin H."/>
            <person name="Ay H."/>
        </authorList>
    </citation>
    <scope>NUCLEOTIDE SEQUENCE [LARGE SCALE GENOMIC DNA]</scope>
    <source>
        <strain evidence="2 3">KC333</strain>
    </source>
</reference>
<accession>A0A2W2DEW8</accession>
<dbReference type="GO" id="GO:0016787">
    <property type="term" value="F:hydrolase activity"/>
    <property type="evidence" value="ECO:0007669"/>
    <property type="project" value="UniProtKB-KW"/>
</dbReference>
<keyword evidence="3" id="KW-1185">Reference proteome</keyword>
<dbReference type="AlphaFoldDB" id="A0A2W2DEW8"/>
<organism evidence="2 3">
    <name type="scientific">Nonomuraea aridisoli</name>
    <dbReference type="NCBI Taxonomy" id="2070368"/>
    <lineage>
        <taxon>Bacteria</taxon>
        <taxon>Bacillati</taxon>
        <taxon>Actinomycetota</taxon>
        <taxon>Actinomycetes</taxon>
        <taxon>Streptosporangiales</taxon>
        <taxon>Streptosporangiaceae</taxon>
        <taxon>Nonomuraea</taxon>
    </lineage>
</organism>
<gene>
    <name evidence="2" type="ORF">C1J01_45590</name>
</gene>
<dbReference type="PANTHER" id="PTHR43194">
    <property type="entry name" value="HYDROLASE ALPHA/BETA FOLD FAMILY"/>
    <property type="match status" value="1"/>
</dbReference>
<dbReference type="OrthoDB" id="4222986at2"/>
<comment type="caution">
    <text evidence="2">The sequence shown here is derived from an EMBL/GenBank/DDBJ whole genome shotgun (WGS) entry which is preliminary data.</text>
</comment>
<dbReference type="Pfam" id="PF12697">
    <property type="entry name" value="Abhydrolase_6"/>
    <property type="match status" value="1"/>
</dbReference>
<dbReference type="RefSeq" id="WP_111185249.1">
    <property type="nucleotide sequence ID" value="NZ_POUD01000413.1"/>
</dbReference>
<feature type="domain" description="AB hydrolase-1" evidence="1">
    <location>
        <begin position="29"/>
        <end position="270"/>
    </location>
</feature>
<sequence>MTTTTTNGTVTSADGTTIHYHRLGRGPGLVILHGAMQTGRSQLELAQALAGDFTCYLPDRRGRGGSGPAGPAYGLQREVEDLDAVLRATGAPYALGVSSGAIITLHTARVQPALRKVVIFEPPLDVHGSHSTGWLPRLDRELAEGRISAALVTGMRAGRMGPPIMRAIPRPLMERLTSSMVKSQERAVAGVEPALREPTFGELAPTLHEDLHLVAETAGDLEAYRSVRAEVLLVGGARSAAYLRAALGELQRVLPRARRVTLPGLDHNATSNAARRGRPEPVAEVVRRFLSET</sequence>
<dbReference type="InterPro" id="IPR050228">
    <property type="entry name" value="Carboxylesterase_BioH"/>
</dbReference>
<keyword evidence="2" id="KW-0378">Hydrolase</keyword>
<dbReference type="EMBL" id="POUD01000413">
    <property type="protein sequence ID" value="PZG03705.1"/>
    <property type="molecule type" value="Genomic_DNA"/>
</dbReference>
<dbReference type="InterPro" id="IPR029058">
    <property type="entry name" value="AB_hydrolase_fold"/>
</dbReference>
<dbReference type="Proteomes" id="UP000249304">
    <property type="component" value="Unassembled WGS sequence"/>
</dbReference>
<evidence type="ECO:0000313" key="2">
    <source>
        <dbReference type="EMBL" id="PZG03705.1"/>
    </source>
</evidence>
<dbReference type="SUPFAM" id="SSF53474">
    <property type="entry name" value="alpha/beta-Hydrolases"/>
    <property type="match status" value="1"/>
</dbReference>
<name>A0A2W2DEW8_9ACTN</name>
<evidence type="ECO:0000259" key="1">
    <source>
        <dbReference type="Pfam" id="PF12697"/>
    </source>
</evidence>